<evidence type="ECO:0000256" key="8">
    <source>
        <dbReference type="ARBA" id="ARBA00022553"/>
    </source>
</evidence>
<evidence type="ECO:0000256" key="5">
    <source>
        <dbReference type="ARBA" id="ARBA00012483"/>
    </source>
</evidence>
<evidence type="ECO:0000256" key="21">
    <source>
        <dbReference type="ARBA" id="ARBA00075062"/>
    </source>
</evidence>
<evidence type="ECO:0000256" key="11">
    <source>
        <dbReference type="ARBA" id="ARBA00022771"/>
    </source>
</evidence>
<evidence type="ECO:0000256" key="9">
    <source>
        <dbReference type="ARBA" id="ARBA00022679"/>
    </source>
</evidence>
<keyword evidence="7" id="KW-0963">Cytoplasm</keyword>
<evidence type="ECO:0000256" key="24">
    <source>
        <dbReference type="ARBA" id="ARBA00083942"/>
    </source>
</evidence>
<feature type="compositionally biased region" description="Basic and acidic residues" evidence="27">
    <location>
        <begin position="360"/>
        <end position="372"/>
    </location>
</feature>
<comment type="pathway">
    <text evidence="4">Protein modification; protein ubiquitination.</text>
</comment>
<evidence type="ECO:0000313" key="31">
    <source>
        <dbReference type="Proteomes" id="UP001292094"/>
    </source>
</evidence>
<evidence type="ECO:0000256" key="6">
    <source>
        <dbReference type="ARBA" id="ARBA00022481"/>
    </source>
</evidence>
<keyword evidence="10 26" id="KW-0479">Metal-binding</keyword>
<dbReference type="InterPro" id="IPR039515">
    <property type="entry name" value="NOT4_mRING-HC-C4C4"/>
</dbReference>
<accession>A0AAE1PID3</accession>
<evidence type="ECO:0000256" key="19">
    <source>
        <dbReference type="ARBA" id="ARBA00062432"/>
    </source>
</evidence>
<dbReference type="GO" id="GO:0030014">
    <property type="term" value="C:CCR4-NOT complex"/>
    <property type="evidence" value="ECO:0007669"/>
    <property type="project" value="InterPro"/>
</dbReference>
<keyword evidence="9" id="KW-0808">Transferase</keyword>
<dbReference type="GO" id="GO:0005634">
    <property type="term" value="C:nucleus"/>
    <property type="evidence" value="ECO:0007669"/>
    <property type="project" value="UniProtKB-SubCell"/>
</dbReference>
<comment type="catalytic activity">
    <reaction evidence="1">
        <text>S-ubiquitinyl-[E2 ubiquitin-conjugating enzyme]-L-cysteine + [acceptor protein]-L-lysine = [E2 ubiquitin-conjugating enzyme]-L-cysteine + N(6)-ubiquitinyl-[acceptor protein]-L-lysine.</text>
        <dbReference type="EC" id="2.3.2.27"/>
    </reaction>
</comment>
<dbReference type="Gene3D" id="3.30.40.10">
    <property type="entry name" value="Zinc/RING finger domain, C3HC4 (zinc finger)"/>
    <property type="match status" value="1"/>
</dbReference>
<keyword evidence="14" id="KW-0832">Ubl conjugation</keyword>
<comment type="subunit">
    <text evidence="19">Interacts with CNOT1 via its C-terminus but does not stably associate with the CCR4-NOT complex. Interacts (via RING domain) with UBE2D2. Interacts with ABCE1, PINK1 and PELO.</text>
</comment>
<evidence type="ECO:0000256" key="17">
    <source>
        <dbReference type="ARBA" id="ARBA00023242"/>
    </source>
</evidence>
<feature type="compositionally biased region" description="Low complexity" evidence="27">
    <location>
        <begin position="246"/>
        <end position="255"/>
    </location>
</feature>
<dbReference type="SUPFAM" id="SSF54928">
    <property type="entry name" value="RNA-binding domain, RBD"/>
    <property type="match status" value="1"/>
</dbReference>
<dbReference type="PROSITE" id="PS50103">
    <property type="entry name" value="ZF_C3H1"/>
    <property type="match status" value="1"/>
</dbReference>
<evidence type="ECO:0000256" key="3">
    <source>
        <dbReference type="ARBA" id="ARBA00004496"/>
    </source>
</evidence>
<keyword evidence="11 26" id="KW-0863">Zinc-finger</keyword>
<dbReference type="InterPro" id="IPR000571">
    <property type="entry name" value="Znf_CCCH"/>
</dbReference>
<evidence type="ECO:0000256" key="18">
    <source>
        <dbReference type="ARBA" id="ARBA00057081"/>
    </source>
</evidence>
<dbReference type="GO" id="GO:0061630">
    <property type="term" value="F:ubiquitin protein ligase activity"/>
    <property type="evidence" value="ECO:0007669"/>
    <property type="project" value="UniProtKB-EC"/>
</dbReference>
<keyword evidence="12" id="KW-0833">Ubl conjugation pathway</keyword>
<feature type="domain" description="RRM" evidence="28">
    <location>
        <begin position="92"/>
        <end position="176"/>
    </location>
</feature>
<dbReference type="Gene3D" id="3.30.70.330">
    <property type="match status" value="1"/>
</dbReference>
<evidence type="ECO:0000256" key="22">
    <source>
        <dbReference type="ARBA" id="ARBA00077837"/>
    </source>
</evidence>
<feature type="compositionally biased region" description="Low complexity" evidence="27">
    <location>
        <begin position="406"/>
        <end position="423"/>
    </location>
</feature>
<evidence type="ECO:0000256" key="12">
    <source>
        <dbReference type="ARBA" id="ARBA00022786"/>
    </source>
</evidence>
<keyword evidence="17" id="KW-0539">Nucleus</keyword>
<evidence type="ECO:0000256" key="2">
    <source>
        <dbReference type="ARBA" id="ARBA00004123"/>
    </source>
</evidence>
<reference evidence="30" key="1">
    <citation type="submission" date="2023-11" db="EMBL/GenBank/DDBJ databases">
        <title>Genome assemblies of two species of porcelain crab, Petrolisthes cinctipes and Petrolisthes manimaculis (Anomura: Porcellanidae).</title>
        <authorList>
            <person name="Angst P."/>
        </authorList>
    </citation>
    <scope>NUCLEOTIDE SEQUENCE</scope>
    <source>
        <strain evidence="30">PB745_02</strain>
        <tissue evidence="30">Gill</tissue>
    </source>
</reference>
<name>A0AAE1PID3_9EUCA</name>
<keyword evidence="13 26" id="KW-0862">Zinc</keyword>
<dbReference type="InterPro" id="IPR013083">
    <property type="entry name" value="Znf_RING/FYVE/PHD"/>
</dbReference>
<dbReference type="InterPro" id="IPR000504">
    <property type="entry name" value="RRM_dom"/>
</dbReference>
<dbReference type="InterPro" id="IPR039780">
    <property type="entry name" value="Mot2"/>
</dbReference>
<dbReference type="GO" id="GO:0008270">
    <property type="term" value="F:zinc ion binding"/>
    <property type="evidence" value="ECO:0007669"/>
    <property type="project" value="UniProtKB-KW"/>
</dbReference>
<dbReference type="AlphaFoldDB" id="A0AAE1PID3"/>
<dbReference type="PANTHER" id="PTHR12603:SF0">
    <property type="entry name" value="CCR4-NOT TRANSCRIPTION COMPLEX SUBUNIT 4"/>
    <property type="match status" value="1"/>
</dbReference>
<dbReference type="InterPro" id="IPR012677">
    <property type="entry name" value="Nucleotide-bd_a/b_plait_sf"/>
</dbReference>
<feature type="region of interest" description="Disordered" evidence="27">
    <location>
        <begin position="346"/>
        <end position="503"/>
    </location>
</feature>
<dbReference type="InterPro" id="IPR003954">
    <property type="entry name" value="RRM_euk-type"/>
</dbReference>
<dbReference type="InterPro" id="IPR034261">
    <property type="entry name" value="CNOT4_RRM"/>
</dbReference>
<keyword evidence="6" id="KW-0488">Methylation</keyword>
<keyword evidence="8" id="KW-0597">Phosphoprotein</keyword>
<dbReference type="CDD" id="cd16618">
    <property type="entry name" value="mRING-HC-C4C4_CNOT4"/>
    <property type="match status" value="1"/>
</dbReference>
<evidence type="ECO:0000259" key="28">
    <source>
        <dbReference type="PROSITE" id="PS50102"/>
    </source>
</evidence>
<dbReference type="SUPFAM" id="SSF57850">
    <property type="entry name" value="RING/U-box"/>
    <property type="match status" value="1"/>
</dbReference>
<feature type="compositionally biased region" description="Gly residues" evidence="27">
    <location>
        <begin position="424"/>
        <end position="433"/>
    </location>
</feature>
<evidence type="ECO:0000256" key="14">
    <source>
        <dbReference type="ARBA" id="ARBA00022843"/>
    </source>
</evidence>
<dbReference type="EC" id="2.3.2.27" evidence="5"/>
<organism evidence="30 31">
    <name type="scientific">Petrolisthes manimaculis</name>
    <dbReference type="NCBI Taxonomy" id="1843537"/>
    <lineage>
        <taxon>Eukaryota</taxon>
        <taxon>Metazoa</taxon>
        <taxon>Ecdysozoa</taxon>
        <taxon>Arthropoda</taxon>
        <taxon>Crustacea</taxon>
        <taxon>Multicrustacea</taxon>
        <taxon>Malacostraca</taxon>
        <taxon>Eumalacostraca</taxon>
        <taxon>Eucarida</taxon>
        <taxon>Decapoda</taxon>
        <taxon>Pleocyemata</taxon>
        <taxon>Anomura</taxon>
        <taxon>Galatheoidea</taxon>
        <taxon>Porcellanidae</taxon>
        <taxon>Petrolisthes</taxon>
    </lineage>
</organism>
<evidence type="ECO:0000256" key="10">
    <source>
        <dbReference type="ARBA" id="ARBA00022723"/>
    </source>
</evidence>
<dbReference type="EMBL" id="JAWZYT010001824">
    <property type="protein sequence ID" value="KAK4308938.1"/>
    <property type="molecule type" value="Genomic_DNA"/>
</dbReference>
<dbReference type="PROSITE" id="PS50102">
    <property type="entry name" value="RRM"/>
    <property type="match status" value="1"/>
</dbReference>
<evidence type="ECO:0000256" key="4">
    <source>
        <dbReference type="ARBA" id="ARBA00004906"/>
    </source>
</evidence>
<dbReference type="PANTHER" id="PTHR12603">
    <property type="entry name" value="CCR4-NOT TRANSCRIPTION COMPLEX RELATED"/>
    <property type="match status" value="1"/>
</dbReference>
<evidence type="ECO:0000256" key="16">
    <source>
        <dbReference type="ARBA" id="ARBA00023054"/>
    </source>
</evidence>
<evidence type="ECO:0000256" key="25">
    <source>
        <dbReference type="PROSITE-ProRule" id="PRU00176"/>
    </source>
</evidence>
<evidence type="ECO:0000256" key="7">
    <source>
        <dbReference type="ARBA" id="ARBA00022490"/>
    </source>
</evidence>
<evidence type="ECO:0000256" key="20">
    <source>
        <dbReference type="ARBA" id="ARBA00071435"/>
    </source>
</evidence>
<dbReference type="GO" id="GO:0005829">
    <property type="term" value="C:cytosol"/>
    <property type="evidence" value="ECO:0007669"/>
    <property type="project" value="UniProtKB-ARBA"/>
</dbReference>
<dbReference type="Pfam" id="PF14570">
    <property type="entry name" value="zf-RING_4"/>
    <property type="match status" value="1"/>
</dbReference>
<dbReference type="InterPro" id="IPR035979">
    <property type="entry name" value="RBD_domain_sf"/>
</dbReference>
<dbReference type="SMART" id="SM00361">
    <property type="entry name" value="RRM_1"/>
    <property type="match status" value="1"/>
</dbReference>
<dbReference type="CDD" id="cd12438">
    <property type="entry name" value="RRM_CNOT4"/>
    <property type="match status" value="1"/>
</dbReference>
<dbReference type="FunFam" id="3.30.40.10:FF:000006">
    <property type="entry name" value="CCR4-NOT transcription complex subunit 4"/>
    <property type="match status" value="1"/>
</dbReference>
<evidence type="ECO:0000256" key="15">
    <source>
        <dbReference type="ARBA" id="ARBA00022884"/>
    </source>
</evidence>
<feature type="region of interest" description="Disordered" evidence="27">
    <location>
        <begin position="236"/>
        <end position="255"/>
    </location>
</feature>
<feature type="domain" description="C3H1-type" evidence="29">
    <location>
        <begin position="173"/>
        <end position="200"/>
    </location>
</feature>
<evidence type="ECO:0000256" key="23">
    <source>
        <dbReference type="ARBA" id="ARBA00083547"/>
    </source>
</evidence>
<comment type="function">
    <text evidence="18">Has E3 ubiquitin ligase activity, promoting ubiquitination and degradation of target proteins. Involved in activation of the JAK/STAT pathway. Catalyzes ubiquitination of methylated RBM15. Plays a role in quality control of translation of mitochondrial outer membrane-localized mRNA. As part of the PINK1-regulated signaling, upon mitochondria damage, ubiquitinates ABCE1 and thereby recruits autophagy receptors to the mitochondrial outer membrane to initiate mitophagy.</text>
</comment>
<feature type="compositionally biased region" description="Low complexity" evidence="27">
    <location>
        <begin position="434"/>
        <end position="462"/>
    </location>
</feature>
<evidence type="ECO:0000313" key="30">
    <source>
        <dbReference type="EMBL" id="KAK4308938.1"/>
    </source>
</evidence>
<evidence type="ECO:0000256" key="1">
    <source>
        <dbReference type="ARBA" id="ARBA00000900"/>
    </source>
</evidence>
<feature type="compositionally biased region" description="Pro residues" evidence="27">
    <location>
        <begin position="463"/>
        <end position="481"/>
    </location>
</feature>
<keyword evidence="15 25" id="KW-0694">RNA-binding</keyword>
<dbReference type="Proteomes" id="UP001292094">
    <property type="component" value="Unassembled WGS sequence"/>
</dbReference>
<gene>
    <name evidence="30" type="ORF">Pmani_019401</name>
</gene>
<evidence type="ECO:0000256" key="27">
    <source>
        <dbReference type="SAM" id="MobiDB-lite"/>
    </source>
</evidence>
<evidence type="ECO:0000256" key="13">
    <source>
        <dbReference type="ARBA" id="ARBA00022833"/>
    </source>
</evidence>
<evidence type="ECO:0000256" key="26">
    <source>
        <dbReference type="PROSITE-ProRule" id="PRU00723"/>
    </source>
</evidence>
<sequence>MEPLEMDDINFYPCTCGYQICRFCWHRIRTDENGLCPACRKAYPENPADFKPLSHEELQRIKQEKRQKDAQRKQKVTENRKHLANVRVVQKNLVFVVGLSTRLADAETLKKPDYFGKFGKIHKVVINHSTSYAGSQGPSASAYVTYQRAEDALRAIQAVNNIHVDGRTLKASLGTTKYCSHFMKNQQCPKPDCMYLHELGDESASFTKEEMQQGKHQEFEKKLQDQYLGNPVCEKNISPNSTPQSGTTPTTTTTTTNNCGGGGGGMCVGGVGLEGGVCVGGGGGLGMCVGGGIGGGLGVNNNNNNNNKRGNKDNNSSGAPKSLLLQEEATGAAVVVVEAWPSLHAPVTTTNTSSSSVANKEGKKSKTNKADRNNTSTRNTPTEEHINNNNNNITKRGSKERDRGINNNNNNNNGTNSNTNGLGVDVGSGGGSGDSPTAVSTTSSSNSPPSSGHQSCTSSASTTPPPTLTTPPPSPPSPPQQQSPSSSSHTRYNYRLEQQAGSV</sequence>
<proteinExistence type="predicted"/>
<protein>
    <recommendedName>
        <fullName evidence="20">CCR4-NOT transcription complex subunit 4</fullName>
        <ecNumber evidence="5">2.3.2.27</ecNumber>
    </recommendedName>
    <alternativeName>
        <fullName evidence="23">CCR4-associated factor 4</fullName>
    </alternativeName>
    <alternativeName>
        <fullName evidence="24">E3 ubiquitin-protein ligase CNOT4</fullName>
    </alternativeName>
    <alternativeName>
        <fullName evidence="21">Potential transcriptional repressor NOT4Hp</fullName>
    </alternativeName>
    <alternativeName>
        <fullName evidence="22">RING-type E3 ubiquitin transferase CNOT4</fullName>
    </alternativeName>
</protein>
<comment type="subcellular location">
    <subcellularLocation>
        <location evidence="3">Cytoplasm</location>
    </subcellularLocation>
    <subcellularLocation>
        <location evidence="2">Nucleus</location>
    </subcellularLocation>
</comment>
<keyword evidence="16" id="KW-0175">Coiled coil</keyword>
<dbReference type="FunFam" id="3.30.70.330:FF:000044">
    <property type="entry name" value="Putative ccr4-not transcription complex subunit 4"/>
    <property type="match status" value="1"/>
</dbReference>
<feature type="zinc finger region" description="C3H1-type" evidence="26">
    <location>
        <begin position="173"/>
        <end position="200"/>
    </location>
</feature>
<dbReference type="Pfam" id="PF00076">
    <property type="entry name" value="RRM_1"/>
    <property type="match status" value="1"/>
</dbReference>
<comment type="caution">
    <text evidence="30">The sequence shown here is derived from an EMBL/GenBank/DDBJ whole genome shotgun (WGS) entry which is preliminary data.</text>
</comment>
<evidence type="ECO:0000259" key="29">
    <source>
        <dbReference type="PROSITE" id="PS50103"/>
    </source>
</evidence>
<keyword evidence="31" id="KW-1185">Reference proteome</keyword>
<dbReference type="GO" id="GO:0016567">
    <property type="term" value="P:protein ubiquitination"/>
    <property type="evidence" value="ECO:0007669"/>
    <property type="project" value="TreeGrafter"/>
</dbReference>
<dbReference type="GO" id="GO:0003723">
    <property type="term" value="F:RNA binding"/>
    <property type="evidence" value="ECO:0007669"/>
    <property type="project" value="UniProtKB-UniRule"/>
</dbReference>